<feature type="region of interest" description="Disordered" evidence="1">
    <location>
        <begin position="27"/>
        <end position="48"/>
    </location>
</feature>
<evidence type="ECO:0000313" key="3">
    <source>
        <dbReference type="EMBL" id="MDU0370773.1"/>
    </source>
</evidence>
<comment type="caution">
    <text evidence="3">The sequence shown here is derived from an EMBL/GenBank/DDBJ whole genome shotgun (WGS) entry which is preliminary data.</text>
</comment>
<reference evidence="3 4" key="1">
    <citation type="submission" date="2023-10" db="EMBL/GenBank/DDBJ databases">
        <title>Hymenobacter endophyticus sp. nov., an isolate from the leaf tissues of wheat.</title>
        <authorList>
            <person name="Dai Y."/>
        </authorList>
    </citation>
    <scope>NUCLEOTIDE SEQUENCE [LARGE SCALE GENOMIC DNA]</scope>
    <source>
        <strain evidence="3 4">ZK17L-C2</strain>
    </source>
</reference>
<sequence length="228" mass="24661">MRMLSRALPMGLFCLLTTAAAAQTTDSATTTPTLGISRKTTEPGNGPGTLIKVGTGLTRGLSSSYWGLSVPVVVGAEHHLTPALSVYGNGFAGVKIGRSNRLSDGSRSSLIGDYGFDVGVKYYYNQEKRRQKGRETGPFVGNYLSLQSSSEFTTASFRTPYNYSTLTVQWGMQRRLGKYGWFDAYVGAGLGRDAGYTYYDYTGPRRQAPQLGIATELGIKFSLGKVVK</sequence>
<gene>
    <name evidence="3" type="ORF">ROI90_10240</name>
</gene>
<organism evidence="3 4">
    <name type="scientific">Hymenobacter endophyticus</name>
    <dbReference type="NCBI Taxonomy" id="3076335"/>
    <lineage>
        <taxon>Bacteria</taxon>
        <taxon>Pseudomonadati</taxon>
        <taxon>Bacteroidota</taxon>
        <taxon>Cytophagia</taxon>
        <taxon>Cytophagales</taxon>
        <taxon>Hymenobacteraceae</taxon>
        <taxon>Hymenobacter</taxon>
    </lineage>
</organism>
<feature type="signal peptide" evidence="2">
    <location>
        <begin position="1"/>
        <end position="22"/>
    </location>
</feature>
<keyword evidence="4" id="KW-1185">Reference proteome</keyword>
<feature type="chain" id="PRO_5045882809" description="DUF3575 domain-containing protein" evidence="2">
    <location>
        <begin position="23"/>
        <end position="228"/>
    </location>
</feature>
<dbReference type="RefSeq" id="WP_315998251.1">
    <property type="nucleotide sequence ID" value="NZ_JAWDJT010000005.1"/>
</dbReference>
<evidence type="ECO:0000256" key="1">
    <source>
        <dbReference type="SAM" id="MobiDB-lite"/>
    </source>
</evidence>
<proteinExistence type="predicted"/>
<evidence type="ECO:0008006" key="5">
    <source>
        <dbReference type="Google" id="ProtNLM"/>
    </source>
</evidence>
<evidence type="ECO:0000256" key="2">
    <source>
        <dbReference type="SAM" id="SignalP"/>
    </source>
</evidence>
<keyword evidence="2" id="KW-0732">Signal</keyword>
<protein>
    <recommendedName>
        <fullName evidence="5">DUF3575 domain-containing protein</fullName>
    </recommendedName>
</protein>
<name>A0ABU3THC4_9BACT</name>
<evidence type="ECO:0000313" key="4">
    <source>
        <dbReference type="Proteomes" id="UP001250698"/>
    </source>
</evidence>
<dbReference type="EMBL" id="JAWDJT010000005">
    <property type="protein sequence ID" value="MDU0370773.1"/>
    <property type="molecule type" value="Genomic_DNA"/>
</dbReference>
<accession>A0ABU3THC4</accession>
<dbReference type="Proteomes" id="UP001250698">
    <property type="component" value="Unassembled WGS sequence"/>
</dbReference>